<dbReference type="GO" id="GO:0005634">
    <property type="term" value="C:nucleus"/>
    <property type="evidence" value="ECO:0007669"/>
    <property type="project" value="UniProtKB-ARBA"/>
</dbReference>
<sequence length="297" mass="34191">MEIIETCAWWPSWRKDVIEDCHSCDSCQKANKSTGKIFGLTIHIKEPSTPWEVVHMDWVAALPPGGKKSYNECLVIVDRYSKTPIFFPCNKDDTAMDKALFCWKRVIPHTGLFKNIINDRDPKFTSALWTNLHNIFGTELSFSTTYHPKTDGLAGRMIQTLEDMIRKIYAYGLEFKVSDGFTHDWCTLILELELDYITSIHASTGQTSAMLENGFNPKIPVDTLKKYFVDIHPAASSFKLFLDKFRHHENQSMTYSFEYSQQKWDKSHKNPEFKVGDLIIALTSSLNYIKGPKNLKD</sequence>
<dbReference type="PANTHER" id="PTHR37984">
    <property type="entry name" value="PROTEIN CBG26694"/>
    <property type="match status" value="1"/>
</dbReference>
<accession>A0A9Q3BJX3</accession>
<dbReference type="Proteomes" id="UP000765509">
    <property type="component" value="Unassembled WGS sequence"/>
</dbReference>
<name>A0A9Q3BJX3_9BASI</name>
<dbReference type="Pfam" id="PF00665">
    <property type="entry name" value="rve"/>
    <property type="match status" value="1"/>
</dbReference>
<dbReference type="EMBL" id="AVOT02001351">
    <property type="protein sequence ID" value="MBW0466642.1"/>
    <property type="molecule type" value="Genomic_DNA"/>
</dbReference>
<evidence type="ECO:0000259" key="2">
    <source>
        <dbReference type="PROSITE" id="PS50994"/>
    </source>
</evidence>
<dbReference type="InterPro" id="IPR036397">
    <property type="entry name" value="RNaseH_sf"/>
</dbReference>
<evidence type="ECO:0000256" key="1">
    <source>
        <dbReference type="ARBA" id="ARBA00022884"/>
    </source>
</evidence>
<keyword evidence="4" id="KW-1185">Reference proteome</keyword>
<dbReference type="GO" id="GO:0015074">
    <property type="term" value="P:DNA integration"/>
    <property type="evidence" value="ECO:0007669"/>
    <property type="project" value="InterPro"/>
</dbReference>
<protein>
    <recommendedName>
        <fullName evidence="2">Integrase catalytic domain-containing protein</fullName>
    </recommendedName>
</protein>
<dbReference type="OrthoDB" id="2273864at2759"/>
<gene>
    <name evidence="3" type="ORF">O181_006357</name>
</gene>
<proteinExistence type="predicted"/>
<reference evidence="3" key="1">
    <citation type="submission" date="2021-03" db="EMBL/GenBank/DDBJ databases">
        <title>Draft genome sequence of rust myrtle Austropuccinia psidii MF-1, a brazilian biotype.</title>
        <authorList>
            <person name="Quecine M.C."/>
            <person name="Pachon D.M.R."/>
            <person name="Bonatelli M.L."/>
            <person name="Correr F.H."/>
            <person name="Franceschini L.M."/>
            <person name="Leite T.F."/>
            <person name="Margarido G.R.A."/>
            <person name="Almeida C.A."/>
            <person name="Ferrarezi J.A."/>
            <person name="Labate C.A."/>
        </authorList>
    </citation>
    <scope>NUCLEOTIDE SEQUENCE</scope>
    <source>
        <strain evidence="3">MF-1</strain>
    </source>
</reference>
<dbReference type="AlphaFoldDB" id="A0A9Q3BJX3"/>
<evidence type="ECO:0000313" key="4">
    <source>
        <dbReference type="Proteomes" id="UP000765509"/>
    </source>
</evidence>
<dbReference type="SUPFAM" id="SSF53098">
    <property type="entry name" value="Ribonuclease H-like"/>
    <property type="match status" value="1"/>
</dbReference>
<evidence type="ECO:0000313" key="3">
    <source>
        <dbReference type="EMBL" id="MBW0466642.1"/>
    </source>
</evidence>
<dbReference type="Gene3D" id="3.30.420.10">
    <property type="entry name" value="Ribonuclease H-like superfamily/Ribonuclease H"/>
    <property type="match status" value="1"/>
</dbReference>
<organism evidence="3 4">
    <name type="scientific">Austropuccinia psidii MF-1</name>
    <dbReference type="NCBI Taxonomy" id="1389203"/>
    <lineage>
        <taxon>Eukaryota</taxon>
        <taxon>Fungi</taxon>
        <taxon>Dikarya</taxon>
        <taxon>Basidiomycota</taxon>
        <taxon>Pucciniomycotina</taxon>
        <taxon>Pucciniomycetes</taxon>
        <taxon>Pucciniales</taxon>
        <taxon>Sphaerophragmiaceae</taxon>
        <taxon>Austropuccinia</taxon>
    </lineage>
</organism>
<dbReference type="PROSITE" id="PS50994">
    <property type="entry name" value="INTEGRASE"/>
    <property type="match status" value="1"/>
</dbReference>
<dbReference type="InterPro" id="IPR001584">
    <property type="entry name" value="Integrase_cat-core"/>
</dbReference>
<comment type="caution">
    <text evidence="3">The sequence shown here is derived from an EMBL/GenBank/DDBJ whole genome shotgun (WGS) entry which is preliminary data.</text>
</comment>
<dbReference type="PANTHER" id="PTHR37984:SF5">
    <property type="entry name" value="PROTEIN NYNRIN-LIKE"/>
    <property type="match status" value="1"/>
</dbReference>
<dbReference type="GO" id="GO:0003723">
    <property type="term" value="F:RNA binding"/>
    <property type="evidence" value="ECO:0007669"/>
    <property type="project" value="UniProtKB-KW"/>
</dbReference>
<feature type="domain" description="Integrase catalytic" evidence="2">
    <location>
        <begin position="46"/>
        <end position="216"/>
    </location>
</feature>
<dbReference type="InterPro" id="IPR050951">
    <property type="entry name" value="Retrovirus_Pol_polyprotein"/>
</dbReference>
<dbReference type="InterPro" id="IPR012337">
    <property type="entry name" value="RNaseH-like_sf"/>
</dbReference>
<keyword evidence="1" id="KW-0694">RNA-binding</keyword>